<reference evidence="1 2" key="1">
    <citation type="submission" date="2020-02" db="EMBL/GenBank/DDBJ databases">
        <authorList>
            <person name="Ferguson B K."/>
        </authorList>
    </citation>
    <scope>NUCLEOTIDE SEQUENCE [LARGE SCALE GENOMIC DNA]</scope>
</reference>
<keyword evidence="2" id="KW-1185">Reference proteome</keyword>
<organism evidence="1 2">
    <name type="scientific">Trichogramma brassicae</name>
    <dbReference type="NCBI Taxonomy" id="86971"/>
    <lineage>
        <taxon>Eukaryota</taxon>
        <taxon>Metazoa</taxon>
        <taxon>Ecdysozoa</taxon>
        <taxon>Arthropoda</taxon>
        <taxon>Hexapoda</taxon>
        <taxon>Insecta</taxon>
        <taxon>Pterygota</taxon>
        <taxon>Neoptera</taxon>
        <taxon>Endopterygota</taxon>
        <taxon>Hymenoptera</taxon>
        <taxon>Apocrita</taxon>
        <taxon>Proctotrupomorpha</taxon>
        <taxon>Chalcidoidea</taxon>
        <taxon>Trichogrammatidae</taxon>
        <taxon>Trichogramma</taxon>
    </lineage>
</organism>
<accession>A0A6H5J1R8</accession>
<evidence type="ECO:0000313" key="1">
    <source>
        <dbReference type="EMBL" id="CAB0041347.1"/>
    </source>
</evidence>
<evidence type="ECO:0000313" key="2">
    <source>
        <dbReference type="Proteomes" id="UP000479190"/>
    </source>
</evidence>
<protein>
    <submittedName>
        <fullName evidence="1">Uncharacterized protein</fullName>
    </submittedName>
</protein>
<dbReference type="AlphaFoldDB" id="A0A6H5J1R8"/>
<dbReference type="Proteomes" id="UP000479190">
    <property type="component" value="Unassembled WGS sequence"/>
</dbReference>
<name>A0A6H5J1R8_9HYME</name>
<gene>
    <name evidence="1" type="ORF">TBRA_LOCUS13019</name>
</gene>
<sequence length="73" mass="8330">MTNPTHLRCSSIIVIRRESERKRKSFGLRHVRIPMVVCDVCNACDRLTSILSRVRRVRSINIDSVTCATCAID</sequence>
<proteinExistence type="predicted"/>
<dbReference type="EMBL" id="CADCXV010001109">
    <property type="protein sequence ID" value="CAB0041347.1"/>
    <property type="molecule type" value="Genomic_DNA"/>
</dbReference>